<protein>
    <submittedName>
        <fullName evidence="1">Uncharacterized protein</fullName>
    </submittedName>
</protein>
<sequence>MLQVRASIYLENGLSLLASAVGAGELWRRTYGAETIIGAIQCQWTAPELI</sequence>
<organism evidence="1 2">
    <name type="scientific">Methylobacter tundripaludum (strain ATCC BAA-1195 / DSM 17260 / SV96)</name>
    <dbReference type="NCBI Taxonomy" id="697282"/>
    <lineage>
        <taxon>Bacteria</taxon>
        <taxon>Pseudomonadati</taxon>
        <taxon>Pseudomonadota</taxon>
        <taxon>Gammaproteobacteria</taxon>
        <taxon>Methylococcales</taxon>
        <taxon>Methylococcaceae</taxon>
        <taxon>Methylobacter</taxon>
    </lineage>
</organism>
<dbReference type="Proteomes" id="UP000004664">
    <property type="component" value="Unassembled WGS sequence"/>
</dbReference>
<accession>G3J1E0</accession>
<name>G3J1E0_METTV</name>
<dbReference type="HOGENOM" id="CLU_3119718_0_0_6"/>
<reference evidence="1 2" key="1">
    <citation type="submission" date="2011-06" db="EMBL/GenBank/DDBJ databases">
        <title>Genomic sequence of Methylobacter tundripaludum SV96.</title>
        <authorList>
            <consortium name="US DOE Joint Genome Institute"/>
            <person name="Lucas S."/>
            <person name="Han J."/>
            <person name="Lapidus A."/>
            <person name="Cheng J.-F."/>
            <person name="Goodwin L."/>
            <person name="Pitluck S."/>
            <person name="Held B."/>
            <person name="Detter J.C."/>
            <person name="Han C."/>
            <person name="Tapia R."/>
            <person name="Land M."/>
            <person name="Hauser L."/>
            <person name="Kyrpides N."/>
            <person name="Ivanova N."/>
            <person name="Ovchinnikova G."/>
            <person name="Pagani I."/>
            <person name="Klotz M.G."/>
            <person name="Dispirito A.A."/>
            <person name="Murrell J.C."/>
            <person name="Dunfield P."/>
            <person name="Kalyuzhnaya M.G."/>
            <person name="Svenning M."/>
            <person name="Trotsenko Y.A."/>
            <person name="Stein L.Y."/>
            <person name="Woyke T."/>
        </authorList>
    </citation>
    <scope>NUCLEOTIDE SEQUENCE [LARGE SCALE GENOMIC DNA]</scope>
    <source>
        <strain evidence="2">ATCC BAA-1195 / DSM 17260 / SV96</strain>
    </source>
</reference>
<gene>
    <name evidence="1" type="ORF">Mettu_4165</name>
</gene>
<keyword evidence="2" id="KW-1185">Reference proteome</keyword>
<dbReference type="EMBL" id="JH109153">
    <property type="protein sequence ID" value="EGW21012.1"/>
    <property type="molecule type" value="Genomic_DNA"/>
</dbReference>
<proteinExistence type="predicted"/>
<evidence type="ECO:0000313" key="2">
    <source>
        <dbReference type="Proteomes" id="UP000004664"/>
    </source>
</evidence>
<dbReference type="AlphaFoldDB" id="G3J1E0"/>
<evidence type="ECO:0000313" key="1">
    <source>
        <dbReference type="EMBL" id="EGW21012.1"/>
    </source>
</evidence>